<sequence>MLQVQFASKKRRANLALVLALWHELMAEWHPEEPEPLRARMPRRSANATLSAYLNSAAWPDITREQAERACGFDIILRLASGLIDTSHSTDDFFTRADNGKWFRPVDMPSTTRKKLIRGVELTPEAIATWSGASDDERRQALGEARRLLESDLESQGIPVQLLPHDGTPGAAPSVPASTNPTAQNRTGYLEALVKDIHEQPFQRVYRKRPFGAPVKGWDDRLRAYFWPAPAQGYRETAAGMRDIAQTARALAEALAERGAWDADEQARAVALAHAVFTWGGVPQDPKTVTASTVQDVVRAALDNDADARAHMNSGWTKVAAFVTDHVDGLGTGRPQAIWDSRVATSIVDRLDGLLPAGVEPATLFPGVGTVPGRGGTRPRALSRRWPSGYKTWAGQVAGSQVVRDIRDILNNGAYPKMPLPDGGAGAWTTRGVEMVLFMDGY</sequence>
<organism evidence="1 2">
    <name type="scientific">Massilia cellulosiltytica</name>
    <dbReference type="NCBI Taxonomy" id="2683234"/>
    <lineage>
        <taxon>Bacteria</taxon>
        <taxon>Pseudomonadati</taxon>
        <taxon>Pseudomonadota</taxon>
        <taxon>Betaproteobacteria</taxon>
        <taxon>Burkholderiales</taxon>
        <taxon>Oxalobacteraceae</taxon>
        <taxon>Telluria group</taxon>
        <taxon>Massilia</taxon>
    </lineage>
</organism>
<evidence type="ECO:0000313" key="2">
    <source>
        <dbReference type="Proteomes" id="UP000443353"/>
    </source>
</evidence>
<comment type="caution">
    <text evidence="1">The sequence shown here is derived from an EMBL/GenBank/DDBJ whole genome shotgun (WGS) entry which is preliminary data.</text>
</comment>
<evidence type="ECO:0000313" key="1">
    <source>
        <dbReference type="EMBL" id="MVW62981.1"/>
    </source>
</evidence>
<dbReference type="EMBL" id="WSES01000007">
    <property type="protein sequence ID" value="MVW62981.1"/>
    <property type="molecule type" value="Genomic_DNA"/>
</dbReference>
<dbReference type="RefSeq" id="WP_160410118.1">
    <property type="nucleotide sequence ID" value="NZ_WSES01000007.1"/>
</dbReference>
<proteinExistence type="predicted"/>
<name>A0A7X3G3E2_9BURK</name>
<protein>
    <submittedName>
        <fullName evidence="1">Uncharacterized protein</fullName>
    </submittedName>
</protein>
<gene>
    <name evidence="1" type="ORF">GPY61_23975</name>
</gene>
<reference evidence="1 2" key="1">
    <citation type="submission" date="2019-12" db="EMBL/GenBank/DDBJ databases">
        <authorList>
            <person name="Li C."/>
            <person name="Zhao J."/>
        </authorList>
    </citation>
    <scope>NUCLEOTIDE SEQUENCE [LARGE SCALE GENOMIC DNA]</scope>
    <source>
        <strain evidence="1 2">NEAU-DD11</strain>
    </source>
</reference>
<dbReference type="Proteomes" id="UP000443353">
    <property type="component" value="Unassembled WGS sequence"/>
</dbReference>
<dbReference type="AlphaFoldDB" id="A0A7X3G3E2"/>
<keyword evidence="2" id="KW-1185">Reference proteome</keyword>
<accession>A0A7X3G3E2</accession>